<dbReference type="Proteomes" id="UP000295668">
    <property type="component" value="Unassembled WGS sequence"/>
</dbReference>
<evidence type="ECO:0000313" key="3">
    <source>
        <dbReference type="Proteomes" id="UP000295668"/>
    </source>
</evidence>
<name>A0A4R5MHR0_9SPHI</name>
<gene>
    <name evidence="2" type="ORF">EZJ43_15155</name>
</gene>
<protein>
    <submittedName>
        <fullName evidence="2">DUF2931 family protein</fullName>
    </submittedName>
</protein>
<keyword evidence="1" id="KW-1133">Transmembrane helix</keyword>
<dbReference type="AlphaFoldDB" id="A0A4R5MHR0"/>
<dbReference type="InterPro" id="IPR021326">
    <property type="entry name" value="DUF2931"/>
</dbReference>
<dbReference type="RefSeq" id="WP_133263560.1">
    <property type="nucleotide sequence ID" value="NZ_SJCY01000013.1"/>
</dbReference>
<feature type="transmembrane region" description="Helical" evidence="1">
    <location>
        <begin position="6"/>
        <end position="29"/>
    </location>
</feature>
<keyword evidence="1" id="KW-0812">Transmembrane</keyword>
<evidence type="ECO:0000256" key="1">
    <source>
        <dbReference type="SAM" id="Phobius"/>
    </source>
</evidence>
<accession>A0A4R5MHR0</accession>
<reference evidence="2 3" key="1">
    <citation type="submission" date="2019-02" db="EMBL/GenBank/DDBJ databases">
        <title>Pedobacter sp. nov., a novel speices isolated from soil of pinguins habitat in Antarcitica.</title>
        <authorList>
            <person name="He R.-H."/>
        </authorList>
    </citation>
    <scope>NUCLEOTIDE SEQUENCE [LARGE SCALE GENOMIC DNA]</scope>
    <source>
        <strain evidence="2 3">E01020</strain>
    </source>
</reference>
<evidence type="ECO:0000313" key="2">
    <source>
        <dbReference type="EMBL" id="TDG35062.1"/>
    </source>
</evidence>
<organism evidence="2 3">
    <name type="scientific">Pedobacter changchengzhani</name>
    <dbReference type="NCBI Taxonomy" id="2529274"/>
    <lineage>
        <taxon>Bacteria</taxon>
        <taxon>Pseudomonadati</taxon>
        <taxon>Bacteroidota</taxon>
        <taxon>Sphingobacteriia</taxon>
        <taxon>Sphingobacteriales</taxon>
        <taxon>Sphingobacteriaceae</taxon>
        <taxon>Pedobacter</taxon>
    </lineage>
</organism>
<dbReference type="EMBL" id="SJCY01000013">
    <property type="protein sequence ID" value="TDG35062.1"/>
    <property type="molecule type" value="Genomic_DNA"/>
</dbReference>
<dbReference type="OrthoDB" id="5702951at2"/>
<comment type="caution">
    <text evidence="2">The sequence shown here is derived from an EMBL/GenBank/DDBJ whole genome shotgun (WGS) entry which is preliminary data.</text>
</comment>
<proteinExistence type="predicted"/>
<dbReference type="Pfam" id="PF11153">
    <property type="entry name" value="DUF2931"/>
    <property type="match status" value="1"/>
</dbReference>
<sequence length="346" mass="40019">MFKNRAHVINLILGIILIAVIIANVNTVINYRSSDRFEWSHGVYTTQGNTVQVADCNFNFDKNSYGYAISRTRILNNGREDINFAEKGVENKFYPNQLYICWYSYTEKKFYEGNFDLPYNQINRIAEQLRKTTNAYDLTYARANPNKIDLNFIAEVRPKGEVAVYISDLQKYIEIGKYKAKSVQKTIEIFEDSNGAIGKTDPPNVAIKTALVMERYPYTIQTHFPANLKLRGLSVDPYNQNNWKLEKNKLNTFPQLINIPQSVGVTWGTDLKEYYVEYYFQAEEILAAFRSLNALSNSSDIKLMFDVNEKNDKVLVSLQRGNKSIKLNYAYDELDISDRIPQKDDE</sequence>
<keyword evidence="1" id="KW-0472">Membrane</keyword>
<keyword evidence="3" id="KW-1185">Reference proteome</keyword>